<evidence type="ECO:0000259" key="2">
    <source>
        <dbReference type="Pfam" id="PF00561"/>
    </source>
</evidence>
<dbReference type="RefSeq" id="WP_182968822.1">
    <property type="nucleotide sequence ID" value="NZ_BAABGC010000020.1"/>
</dbReference>
<keyword evidence="1 3" id="KW-0378">Hydrolase</keyword>
<sequence length="339" mass="37323">MTGAGLSQRSIETDRHRTVWIEAGPAQGPLMVFLHGWPELGLVWRRQIEFFSALGWRCVAPDMRGYGGSSRPDTMAAYEVRELVSDMVDLHDALGGGPAVWVGHDWGSAVAWSMASHHATRCRGVANLCVPDFARGFALPNLVPLVDRHVYPMERYPVGQWDYWLFYREHFAQASRDFEADVAATLALVYRTAPERKPGEPAFTADIRARKGWFGAAGRPPAMPLDQVLLGQDDFDAIVKAFAATGFAGADAWYMNDAANIAYAADAPNFGRLTLPALFIHATNDTVCDTMQSRLAEPMREDCERLSEVTLEGGHEIMLEAPGTVNEAIARWLTSAALV</sequence>
<feature type="domain" description="AB hydrolase-1" evidence="2">
    <location>
        <begin position="29"/>
        <end position="322"/>
    </location>
</feature>
<dbReference type="EMBL" id="JABEQL010000042">
    <property type="protein sequence ID" value="MBB2181093.1"/>
    <property type="molecule type" value="Genomic_DNA"/>
</dbReference>
<dbReference type="InterPro" id="IPR029058">
    <property type="entry name" value="AB_hydrolase_fold"/>
</dbReference>
<dbReference type="Proteomes" id="UP000525623">
    <property type="component" value="Unassembled WGS sequence"/>
</dbReference>
<keyword evidence="4" id="KW-1185">Reference proteome</keyword>
<evidence type="ECO:0000313" key="3">
    <source>
        <dbReference type="EMBL" id="MBB2181093.1"/>
    </source>
</evidence>
<name>A0A7W4PA18_9PROT</name>
<dbReference type="PRINTS" id="PR00412">
    <property type="entry name" value="EPOXHYDRLASE"/>
</dbReference>
<evidence type="ECO:0000256" key="1">
    <source>
        <dbReference type="ARBA" id="ARBA00022801"/>
    </source>
</evidence>
<reference evidence="3 4" key="1">
    <citation type="submission" date="2020-04" db="EMBL/GenBank/DDBJ databases">
        <title>Description of novel Gluconacetobacter.</title>
        <authorList>
            <person name="Sombolestani A."/>
        </authorList>
    </citation>
    <scope>NUCLEOTIDE SEQUENCE [LARGE SCALE GENOMIC DNA]</scope>
    <source>
        <strain evidence="3 4">LMG 27725</strain>
    </source>
</reference>
<evidence type="ECO:0000313" key="4">
    <source>
        <dbReference type="Proteomes" id="UP000525623"/>
    </source>
</evidence>
<protein>
    <submittedName>
        <fullName evidence="3">Alpha/beta hydrolase</fullName>
    </submittedName>
</protein>
<dbReference type="AlphaFoldDB" id="A0A7W4PA18"/>
<dbReference type="InterPro" id="IPR000073">
    <property type="entry name" value="AB_hydrolase_1"/>
</dbReference>
<dbReference type="PANTHER" id="PTHR43329">
    <property type="entry name" value="EPOXIDE HYDROLASE"/>
    <property type="match status" value="1"/>
</dbReference>
<proteinExistence type="predicted"/>
<dbReference type="InterPro" id="IPR000639">
    <property type="entry name" value="Epox_hydrolase-like"/>
</dbReference>
<gene>
    <name evidence="3" type="ORF">HLH29_18390</name>
</gene>
<dbReference type="Gene3D" id="3.40.50.1820">
    <property type="entry name" value="alpha/beta hydrolase"/>
    <property type="match status" value="1"/>
</dbReference>
<organism evidence="3 4">
    <name type="scientific">Gluconacetobacter tumulicola</name>
    <dbReference type="NCBI Taxonomy" id="1017177"/>
    <lineage>
        <taxon>Bacteria</taxon>
        <taxon>Pseudomonadati</taxon>
        <taxon>Pseudomonadota</taxon>
        <taxon>Alphaproteobacteria</taxon>
        <taxon>Acetobacterales</taxon>
        <taxon>Acetobacteraceae</taxon>
        <taxon>Gluconacetobacter</taxon>
    </lineage>
</organism>
<comment type="caution">
    <text evidence="3">The sequence shown here is derived from an EMBL/GenBank/DDBJ whole genome shotgun (WGS) entry which is preliminary data.</text>
</comment>
<dbReference type="SUPFAM" id="SSF53474">
    <property type="entry name" value="alpha/beta-Hydrolases"/>
    <property type="match status" value="1"/>
</dbReference>
<accession>A0A7W4PA18</accession>
<dbReference type="Pfam" id="PF00561">
    <property type="entry name" value="Abhydrolase_1"/>
    <property type="match status" value="1"/>
</dbReference>
<dbReference type="GO" id="GO:0016787">
    <property type="term" value="F:hydrolase activity"/>
    <property type="evidence" value="ECO:0007669"/>
    <property type="project" value="UniProtKB-KW"/>
</dbReference>